<evidence type="ECO:0000256" key="1">
    <source>
        <dbReference type="ARBA" id="ARBA00007557"/>
    </source>
</evidence>
<dbReference type="PROSITE" id="PS01065">
    <property type="entry name" value="ETF_BETA"/>
    <property type="match status" value="1"/>
</dbReference>
<dbReference type="InterPro" id="IPR033948">
    <property type="entry name" value="ETF_beta_N"/>
</dbReference>
<accession>H1XVF6</accession>
<dbReference type="Proteomes" id="UP000183868">
    <property type="component" value="Chromosome"/>
</dbReference>
<gene>
    <name evidence="5" type="ORF">Cabys_880</name>
    <name evidence="6" type="ORF">Calab_2103</name>
</gene>
<evidence type="ECO:0000259" key="4">
    <source>
        <dbReference type="SMART" id="SM00893"/>
    </source>
</evidence>
<keyword evidence="2" id="KW-0813">Transport</keyword>
<dbReference type="Proteomes" id="UP000004671">
    <property type="component" value="Chromosome"/>
</dbReference>
<comment type="similarity">
    <text evidence="1">Belongs to the ETF beta-subunit/FixA family.</text>
</comment>
<organism evidence="6 7">
    <name type="scientific">Caldithrix abyssi DSM 13497</name>
    <dbReference type="NCBI Taxonomy" id="880073"/>
    <lineage>
        <taxon>Bacteria</taxon>
        <taxon>Pseudomonadati</taxon>
        <taxon>Calditrichota</taxon>
        <taxon>Calditrichia</taxon>
        <taxon>Calditrichales</taxon>
        <taxon>Calditrichaceae</taxon>
        <taxon>Caldithrix</taxon>
    </lineage>
</organism>
<dbReference type="InterPro" id="IPR014730">
    <property type="entry name" value="ETF_a/b_N"/>
</dbReference>
<dbReference type="CDD" id="cd01714">
    <property type="entry name" value="ETF_beta"/>
    <property type="match status" value="1"/>
</dbReference>
<feature type="domain" description="Electron transfer flavoprotein alpha/beta-subunit N-terminal" evidence="4">
    <location>
        <begin position="26"/>
        <end position="216"/>
    </location>
</feature>
<evidence type="ECO:0000313" key="8">
    <source>
        <dbReference type="Proteomes" id="UP000183868"/>
    </source>
</evidence>
<evidence type="ECO:0000313" key="5">
    <source>
        <dbReference type="EMBL" id="APF17631.1"/>
    </source>
</evidence>
<dbReference type="EMBL" id="CP018099">
    <property type="protein sequence ID" value="APF17631.1"/>
    <property type="molecule type" value="Genomic_DNA"/>
</dbReference>
<dbReference type="PANTHER" id="PTHR21294:SF17">
    <property type="entry name" value="PROTEIN FIXA"/>
    <property type="match status" value="1"/>
</dbReference>
<evidence type="ECO:0000313" key="7">
    <source>
        <dbReference type="Proteomes" id="UP000004671"/>
    </source>
</evidence>
<dbReference type="AlphaFoldDB" id="H1XVF6"/>
<dbReference type="Pfam" id="PF01012">
    <property type="entry name" value="ETF"/>
    <property type="match status" value="1"/>
</dbReference>
<evidence type="ECO:0000313" key="6">
    <source>
        <dbReference type="EMBL" id="EHO41714.1"/>
    </source>
</evidence>
<dbReference type="eggNOG" id="COG2086">
    <property type="taxonomic scope" value="Bacteria"/>
</dbReference>
<dbReference type="InParanoid" id="H1XVF6"/>
<dbReference type="InterPro" id="IPR014729">
    <property type="entry name" value="Rossmann-like_a/b/a_fold"/>
</dbReference>
<dbReference type="PaxDb" id="880073-Calab_2103"/>
<dbReference type="Gene3D" id="3.40.50.620">
    <property type="entry name" value="HUPs"/>
    <property type="match status" value="1"/>
</dbReference>
<dbReference type="KEGG" id="caby:Cabys_880"/>
<keyword evidence="7" id="KW-1185">Reference proteome</keyword>
<reference evidence="6 7" key="1">
    <citation type="submission" date="2011-09" db="EMBL/GenBank/DDBJ databases">
        <title>The permanent draft genome of Caldithrix abyssi DSM 13497.</title>
        <authorList>
            <consortium name="US DOE Joint Genome Institute (JGI-PGF)"/>
            <person name="Lucas S."/>
            <person name="Han J."/>
            <person name="Lapidus A."/>
            <person name="Bruce D."/>
            <person name="Goodwin L."/>
            <person name="Pitluck S."/>
            <person name="Peters L."/>
            <person name="Kyrpides N."/>
            <person name="Mavromatis K."/>
            <person name="Ivanova N."/>
            <person name="Mikhailova N."/>
            <person name="Chertkov O."/>
            <person name="Detter J.C."/>
            <person name="Tapia R."/>
            <person name="Han C."/>
            <person name="Land M."/>
            <person name="Hauser L."/>
            <person name="Markowitz V."/>
            <person name="Cheng J.-F."/>
            <person name="Hugenholtz P."/>
            <person name="Woyke T."/>
            <person name="Wu D."/>
            <person name="Spring S."/>
            <person name="Brambilla E."/>
            <person name="Klenk H.-P."/>
            <person name="Eisen J.A."/>
        </authorList>
    </citation>
    <scope>NUCLEOTIDE SEQUENCE [LARGE SCALE GENOMIC DNA]</scope>
    <source>
        <strain evidence="6 7">DSM 13497</strain>
    </source>
</reference>
<reference evidence="5 8" key="2">
    <citation type="submission" date="2016-11" db="EMBL/GenBank/DDBJ databases">
        <title>Genomic analysis of Caldithrix abyssi and proposal of a novel bacterial phylum Caldithrichaeota.</title>
        <authorList>
            <person name="Kublanov I."/>
            <person name="Sigalova O."/>
            <person name="Gavrilov S."/>
            <person name="Lebedinsky A."/>
            <person name="Ivanova N."/>
            <person name="Daum C."/>
            <person name="Reddy T."/>
            <person name="Klenk H.P."/>
            <person name="Goker M."/>
            <person name="Reva O."/>
            <person name="Miroshnichenko M."/>
            <person name="Kyprides N."/>
            <person name="Woyke T."/>
            <person name="Gelfand M."/>
        </authorList>
    </citation>
    <scope>NUCLEOTIDE SEQUENCE [LARGE SCALE GENOMIC DNA]</scope>
    <source>
        <strain evidence="5 8">LF13</strain>
    </source>
</reference>
<dbReference type="EMBL" id="CM001402">
    <property type="protein sequence ID" value="EHO41714.1"/>
    <property type="molecule type" value="Genomic_DNA"/>
</dbReference>
<evidence type="ECO:0000256" key="3">
    <source>
        <dbReference type="ARBA" id="ARBA00040635"/>
    </source>
</evidence>
<dbReference type="RefSeq" id="WP_006928889.1">
    <property type="nucleotide sequence ID" value="NZ_CM001402.1"/>
</dbReference>
<dbReference type="OrthoDB" id="9804960at2"/>
<keyword evidence="2" id="KW-0249">Electron transport</keyword>
<dbReference type="InterPro" id="IPR012255">
    <property type="entry name" value="ETF_b"/>
</dbReference>
<protein>
    <recommendedName>
        <fullName evidence="3">Protein FixA</fullName>
    </recommendedName>
</protein>
<sequence>MSYKIVVLVKQVPDTANISGEVMKPDGTVNRAMLPAIFNPEDKVALELALQVKDRHGAQVVAMTMGPPKASEVLRECLYMGADEAILISDRKFAGADTLATSYVLSAALQKIGDYDLVFAGRQAIDGDTAQVGPQTAEKLGIPQITYTEEIVNLSKKQITVKRKIDGGQEVVEGKLPLLLTVVKDAAIPRPFKARRVMAYKNARTLMELEKLVEGNSLLSIDTLQDEYQSKGLFIKTWTMDDLNVEPERCGLHGSPTKVHKVESVVLASNEHIKIEPTKEGIGLLIDKLLEDHVLG</sequence>
<dbReference type="GO" id="GO:0009055">
    <property type="term" value="F:electron transfer activity"/>
    <property type="evidence" value="ECO:0007669"/>
    <property type="project" value="InterPro"/>
</dbReference>
<dbReference type="SUPFAM" id="SSF52402">
    <property type="entry name" value="Adenine nucleotide alpha hydrolases-like"/>
    <property type="match status" value="1"/>
</dbReference>
<name>H1XVF6_CALAY</name>
<dbReference type="PANTHER" id="PTHR21294">
    <property type="entry name" value="ELECTRON TRANSFER FLAVOPROTEIN BETA-SUBUNIT"/>
    <property type="match status" value="1"/>
</dbReference>
<dbReference type="SMART" id="SM00893">
    <property type="entry name" value="ETF"/>
    <property type="match status" value="1"/>
</dbReference>
<dbReference type="InterPro" id="IPR000049">
    <property type="entry name" value="ET-Flavoprotein_bsu_CS"/>
</dbReference>
<proteinExistence type="inferred from homology"/>
<evidence type="ECO:0000256" key="2">
    <source>
        <dbReference type="ARBA" id="ARBA00022982"/>
    </source>
</evidence>
<dbReference type="STRING" id="880073.Cabys_880"/>
<dbReference type="HOGENOM" id="CLU_060196_2_1_0"/>
<dbReference type="PIRSF" id="PIRSF000090">
    <property type="entry name" value="Beta-ETF"/>
    <property type="match status" value="1"/>
</dbReference>